<comment type="caution">
    <text evidence="2">The sequence shown here is derived from an EMBL/GenBank/DDBJ whole genome shotgun (WGS) entry which is preliminary data.</text>
</comment>
<keyword evidence="1" id="KW-1133">Transmembrane helix</keyword>
<organism evidence="2 3">
    <name type="scientific">Aspergillus pseudodeflectus</name>
    <dbReference type="NCBI Taxonomy" id="176178"/>
    <lineage>
        <taxon>Eukaryota</taxon>
        <taxon>Fungi</taxon>
        <taxon>Dikarya</taxon>
        <taxon>Ascomycota</taxon>
        <taxon>Pezizomycotina</taxon>
        <taxon>Eurotiomycetes</taxon>
        <taxon>Eurotiomycetidae</taxon>
        <taxon>Eurotiales</taxon>
        <taxon>Aspergillaceae</taxon>
        <taxon>Aspergillus</taxon>
        <taxon>Aspergillus subgen. Nidulantes</taxon>
    </lineage>
</organism>
<keyword evidence="1" id="KW-0812">Transmembrane</keyword>
<evidence type="ECO:0000313" key="2">
    <source>
        <dbReference type="EMBL" id="KAL2857435.1"/>
    </source>
</evidence>
<reference evidence="2 3" key="1">
    <citation type="submission" date="2024-07" db="EMBL/GenBank/DDBJ databases">
        <title>Section-level genome sequencing and comparative genomics of Aspergillus sections Usti and Cavernicolus.</title>
        <authorList>
            <consortium name="Lawrence Berkeley National Laboratory"/>
            <person name="Nybo J.L."/>
            <person name="Vesth T.C."/>
            <person name="Theobald S."/>
            <person name="Frisvad J.C."/>
            <person name="Larsen T.O."/>
            <person name="Kjaerboelling I."/>
            <person name="Rothschild-Mancinelli K."/>
            <person name="Lyhne E.K."/>
            <person name="Kogle M.E."/>
            <person name="Barry K."/>
            <person name="Clum A."/>
            <person name="Na H."/>
            <person name="Ledsgaard L."/>
            <person name="Lin J."/>
            <person name="Lipzen A."/>
            <person name="Kuo A."/>
            <person name="Riley R."/>
            <person name="Mondo S."/>
            <person name="LaButti K."/>
            <person name="Haridas S."/>
            <person name="Pangalinan J."/>
            <person name="Salamov A.A."/>
            <person name="Simmons B.A."/>
            <person name="Magnuson J.K."/>
            <person name="Chen J."/>
            <person name="Drula E."/>
            <person name="Henrissat B."/>
            <person name="Wiebenga A."/>
            <person name="Lubbers R.J."/>
            <person name="Gomes A.C."/>
            <person name="Macurrencykelacurrency M.R."/>
            <person name="Stajich J."/>
            <person name="Grigoriev I.V."/>
            <person name="Mortensen U.H."/>
            <person name="De vries R.P."/>
            <person name="Baker S.E."/>
            <person name="Andersen M.R."/>
        </authorList>
    </citation>
    <scope>NUCLEOTIDE SEQUENCE [LARGE SCALE GENOMIC DNA]</scope>
    <source>
        <strain evidence="2 3">CBS 756.74</strain>
    </source>
</reference>
<keyword evidence="1" id="KW-0472">Membrane</keyword>
<dbReference type="Proteomes" id="UP001610444">
    <property type="component" value="Unassembled WGS sequence"/>
</dbReference>
<evidence type="ECO:0000256" key="1">
    <source>
        <dbReference type="SAM" id="Phobius"/>
    </source>
</evidence>
<accession>A0ABR4KYR4</accession>
<dbReference type="RefSeq" id="XP_070902966.1">
    <property type="nucleotide sequence ID" value="XM_071037142.1"/>
</dbReference>
<evidence type="ECO:0000313" key="3">
    <source>
        <dbReference type="Proteomes" id="UP001610444"/>
    </source>
</evidence>
<dbReference type="GeneID" id="98152306"/>
<gene>
    <name evidence="2" type="ORF">BJX68DRAFT_176794</name>
</gene>
<keyword evidence="3" id="KW-1185">Reference proteome</keyword>
<sequence>MSSAITSVQDSVSVSDTPLEHLRAELPDDMGTQLNCGRRLRTFRSSTRDIRSSRQPWNCRRYLEIDSRFVYSSGLGQPPSFDETISRNRNPGEKSVSESSRLIWQLDSAPIHSICLCFFFFLGWLVDFFVASPTVPMFPTLSLLKVFCSVFEPVALPV</sequence>
<proteinExistence type="predicted"/>
<protein>
    <submittedName>
        <fullName evidence="2">Uncharacterized protein</fullName>
    </submittedName>
</protein>
<feature type="transmembrane region" description="Helical" evidence="1">
    <location>
        <begin position="111"/>
        <end position="131"/>
    </location>
</feature>
<name>A0ABR4KYR4_9EURO</name>
<dbReference type="EMBL" id="JBFXLR010000006">
    <property type="protein sequence ID" value="KAL2857435.1"/>
    <property type="molecule type" value="Genomic_DNA"/>
</dbReference>